<dbReference type="EMBL" id="WNYA01006116">
    <property type="protein sequence ID" value="KAG8541947.1"/>
    <property type="molecule type" value="Genomic_DNA"/>
</dbReference>
<protein>
    <recommendedName>
        <fullName evidence="3">Secreted protein</fullName>
    </recommendedName>
</protein>
<dbReference type="AlphaFoldDB" id="A0AAV6YX72"/>
<accession>A0AAV6YX72</accession>
<keyword evidence="2" id="KW-1185">Reference proteome</keyword>
<dbReference type="Proteomes" id="UP000824782">
    <property type="component" value="Unassembled WGS sequence"/>
</dbReference>
<proteinExistence type="predicted"/>
<reference evidence="1" key="1">
    <citation type="thesis" date="2020" institute="ProQuest LLC" country="789 East Eisenhower Parkway, Ann Arbor, MI, USA">
        <title>Comparative Genomics and Chromosome Evolution.</title>
        <authorList>
            <person name="Mudd A.B."/>
        </authorList>
    </citation>
    <scope>NUCLEOTIDE SEQUENCE</scope>
    <source>
        <strain evidence="1">237g6f4</strain>
        <tissue evidence="1">Blood</tissue>
    </source>
</reference>
<sequence>MLGYVWAGGLVLMSVIDVISFRGSSVDQFGIFSLPNLPLRSSIRYRLVSRNLSMKKLISVPVRCIYAIYGRRLWYDCLPSVSQLLTSI</sequence>
<evidence type="ECO:0000313" key="2">
    <source>
        <dbReference type="Proteomes" id="UP000824782"/>
    </source>
</evidence>
<comment type="caution">
    <text evidence="1">The sequence shown here is derived from an EMBL/GenBank/DDBJ whole genome shotgun (WGS) entry which is preliminary data.</text>
</comment>
<name>A0AAV6YX72_ENGPU</name>
<evidence type="ECO:0000313" key="1">
    <source>
        <dbReference type="EMBL" id="KAG8541947.1"/>
    </source>
</evidence>
<gene>
    <name evidence="1" type="ORF">GDO81_027856</name>
</gene>
<evidence type="ECO:0008006" key="3">
    <source>
        <dbReference type="Google" id="ProtNLM"/>
    </source>
</evidence>
<organism evidence="1 2">
    <name type="scientific">Engystomops pustulosus</name>
    <name type="common">Tungara frog</name>
    <name type="synonym">Physalaemus pustulosus</name>
    <dbReference type="NCBI Taxonomy" id="76066"/>
    <lineage>
        <taxon>Eukaryota</taxon>
        <taxon>Metazoa</taxon>
        <taxon>Chordata</taxon>
        <taxon>Craniata</taxon>
        <taxon>Vertebrata</taxon>
        <taxon>Euteleostomi</taxon>
        <taxon>Amphibia</taxon>
        <taxon>Batrachia</taxon>
        <taxon>Anura</taxon>
        <taxon>Neobatrachia</taxon>
        <taxon>Hyloidea</taxon>
        <taxon>Leptodactylidae</taxon>
        <taxon>Leiuperinae</taxon>
        <taxon>Engystomops</taxon>
    </lineage>
</organism>